<name>A0A7D5E864_9EURY</name>
<dbReference type="InterPro" id="IPR029035">
    <property type="entry name" value="DHS-like_NAD/FAD-binding_dom"/>
</dbReference>
<gene>
    <name evidence="3" type="ORF">HWN40_03985</name>
</gene>
<dbReference type="GO" id="GO:0005737">
    <property type="term" value="C:cytoplasm"/>
    <property type="evidence" value="ECO:0007669"/>
    <property type="project" value="TreeGrafter"/>
</dbReference>
<dbReference type="RefSeq" id="WP_176964540.1">
    <property type="nucleotide sequence ID" value="NZ_CP058215.1"/>
</dbReference>
<comment type="similarity">
    <text evidence="1">Belongs to the deoxyhypusine synthase family.</text>
</comment>
<dbReference type="Gene3D" id="3.40.910.10">
    <property type="entry name" value="Deoxyhypusine synthase"/>
    <property type="match status" value="1"/>
</dbReference>
<dbReference type="InterPro" id="IPR036982">
    <property type="entry name" value="Deoxyhypusine_synthase_sf"/>
</dbReference>
<sequence>MEHCHSHGEKLQNPVRQAKITGNMSVDELVCAIDGCAFGAGKLADAVDIYTEMLANGSTSFFGLAGAMVPAGMRQIVTDLIYDGYIDVLVTTGANMVHEIVESMGLHHYKGCAECDDVELKNDEINRIYDVYLPEPYFVDFEEKIKSILSDIGPETISIREFMTHLGNNIDDRDSILRAAADMNVPVYCPAIQDSMIGLQAWLYKQTNKLNVDVFADMKEIIDICYEAKNPGAVLIGGGVPKNYIFQSMLITHQEFEYAIQLTMDTPETGGLSGATLDEARSWGKVSETARSVTVHSDATITLPIMVAAARSRLAKKA</sequence>
<dbReference type="PANTHER" id="PTHR11703:SF2">
    <property type="entry name" value="DEOXYHYPUSINE SYNTHASE-LIKE PROTEIN"/>
    <property type="match status" value="1"/>
</dbReference>
<evidence type="ECO:0000256" key="1">
    <source>
        <dbReference type="ARBA" id="ARBA00009892"/>
    </source>
</evidence>
<evidence type="ECO:0000313" key="3">
    <source>
        <dbReference type="EMBL" id="QLC49477.1"/>
    </source>
</evidence>
<keyword evidence="4" id="KW-1185">Reference proteome</keyword>
<dbReference type="InterPro" id="IPR002773">
    <property type="entry name" value="Deoxyhypusine_synthase"/>
</dbReference>
<dbReference type="NCBIfam" id="NF002630">
    <property type="entry name" value="PRK02301.1"/>
    <property type="match status" value="1"/>
</dbReference>
<dbReference type="EMBL" id="CP058215">
    <property type="protein sequence ID" value="QLC49477.1"/>
    <property type="molecule type" value="Genomic_DNA"/>
</dbReference>
<dbReference type="Pfam" id="PF01916">
    <property type="entry name" value="DS"/>
    <property type="match status" value="1"/>
</dbReference>
<evidence type="ECO:0000256" key="2">
    <source>
        <dbReference type="ARBA" id="ARBA00022679"/>
    </source>
</evidence>
<dbReference type="PANTHER" id="PTHR11703">
    <property type="entry name" value="DEOXYHYPUSINE SYNTHASE"/>
    <property type="match status" value="1"/>
</dbReference>
<dbReference type="GeneID" id="55820806"/>
<dbReference type="Proteomes" id="UP000509594">
    <property type="component" value="Chromosome"/>
</dbReference>
<evidence type="ECO:0000313" key="4">
    <source>
        <dbReference type="Proteomes" id="UP000509594"/>
    </source>
</evidence>
<protein>
    <submittedName>
        <fullName evidence="3">Deoxyhypusine synthase</fullName>
        <ecNumber evidence="3">2.5.1.46</ecNumber>
    </submittedName>
</protein>
<accession>A0A7D5E864</accession>
<keyword evidence="2 3" id="KW-0808">Transferase</keyword>
<reference evidence="3 4" key="1">
    <citation type="submission" date="2020-06" db="EMBL/GenBank/DDBJ databases">
        <title>Methanolobus halotolerans sp. nov., isolated from a saline lake Tus in Siberia.</title>
        <authorList>
            <person name="Shen Y."/>
            <person name="Chen S.-C."/>
            <person name="Lai M.-C."/>
            <person name="Huang H.-H."/>
            <person name="Chiu H.-H."/>
            <person name="Tang S.-L."/>
            <person name="Rogozin D.Y."/>
            <person name="Degermendzhy A.G."/>
        </authorList>
    </citation>
    <scope>NUCLEOTIDE SEQUENCE [LARGE SCALE GENOMIC DNA]</scope>
    <source>
        <strain evidence="3 4">DSM 21339</strain>
    </source>
</reference>
<dbReference type="AlphaFoldDB" id="A0A7D5E864"/>
<dbReference type="GO" id="GO:0034038">
    <property type="term" value="F:deoxyhypusine synthase activity"/>
    <property type="evidence" value="ECO:0007669"/>
    <property type="project" value="UniProtKB-EC"/>
</dbReference>
<dbReference type="KEGG" id="mzi:HWN40_03985"/>
<dbReference type="NCBIfam" id="TIGR00321">
    <property type="entry name" value="dhys"/>
    <property type="match status" value="1"/>
</dbReference>
<proteinExistence type="inferred from homology"/>
<dbReference type="SUPFAM" id="SSF52467">
    <property type="entry name" value="DHS-like NAD/FAD-binding domain"/>
    <property type="match status" value="1"/>
</dbReference>
<dbReference type="EC" id="2.5.1.46" evidence="3"/>
<organism evidence="3 4">
    <name type="scientific">Methanolobus zinderi</name>
    <dbReference type="NCBI Taxonomy" id="536044"/>
    <lineage>
        <taxon>Archaea</taxon>
        <taxon>Methanobacteriati</taxon>
        <taxon>Methanobacteriota</taxon>
        <taxon>Stenosarchaea group</taxon>
        <taxon>Methanomicrobia</taxon>
        <taxon>Methanosarcinales</taxon>
        <taxon>Methanosarcinaceae</taxon>
        <taxon>Methanolobus</taxon>
    </lineage>
</organism>
<dbReference type="OrthoDB" id="17730at2157"/>